<dbReference type="InterPro" id="IPR007480">
    <property type="entry name" value="DUF529"/>
</dbReference>
<evidence type="ECO:0000256" key="1">
    <source>
        <dbReference type="SAM" id="MobiDB-lite"/>
    </source>
</evidence>
<sequence>MALYTIFKGLLLSFLLIDYRLLVKCSPTKYRAPQPPNPQITQSDINATIIPTNEESDYNSDLNQVIFVSPDDAPERPVHFSVVDSTDSEDPSLSSLVEDSEPVKTPETQTTHKIGVDLDIENMHSNYYSYKKDDYLITYTAKNEYLFTSVKRYNAMIWKATKPREYSNKVVVNVIIKRVTIYRIDGQKKIFQRIKSGCCRKAIWEEIVEISR</sequence>
<dbReference type="Proteomes" id="UP000244811">
    <property type="component" value="Chromosome 3"/>
</dbReference>
<evidence type="ECO:0000313" key="3">
    <source>
        <dbReference type="EMBL" id="UKK01598.2"/>
    </source>
</evidence>
<name>A0A976MC07_THEOR</name>
<gene>
    <name evidence="3" type="ORF">MACK_002416</name>
</gene>
<keyword evidence="2" id="KW-0732">Signal</keyword>
<evidence type="ECO:0000256" key="2">
    <source>
        <dbReference type="SAM" id="SignalP"/>
    </source>
</evidence>
<feature type="region of interest" description="Disordered" evidence="1">
    <location>
        <begin position="83"/>
        <end position="109"/>
    </location>
</feature>
<dbReference type="AlphaFoldDB" id="A0A976MC07"/>
<feature type="chain" id="PRO_5037446790" evidence="2">
    <location>
        <begin position="26"/>
        <end position="212"/>
    </location>
</feature>
<protein>
    <submittedName>
        <fullName evidence="3">Uncharacterized protein</fullName>
    </submittedName>
</protein>
<accession>A0A976MC07</accession>
<dbReference type="EMBL" id="CP056070">
    <property type="protein sequence ID" value="UKK01598.2"/>
    <property type="molecule type" value="Genomic_DNA"/>
</dbReference>
<organism evidence="3 4">
    <name type="scientific">Theileria orientalis</name>
    <dbReference type="NCBI Taxonomy" id="68886"/>
    <lineage>
        <taxon>Eukaryota</taxon>
        <taxon>Sar</taxon>
        <taxon>Alveolata</taxon>
        <taxon>Apicomplexa</taxon>
        <taxon>Aconoidasida</taxon>
        <taxon>Piroplasmida</taxon>
        <taxon>Theileriidae</taxon>
        <taxon>Theileria</taxon>
    </lineage>
</organism>
<reference evidence="3" key="1">
    <citation type="submission" date="2022-07" db="EMBL/GenBank/DDBJ databases">
        <title>Evaluation of T. orientalis genome assembly methods using nanopore sequencing and analysis of variation between genomes.</title>
        <authorList>
            <person name="Yam J."/>
            <person name="Micallef M.L."/>
            <person name="Liu M."/>
            <person name="Djordjevic S.P."/>
            <person name="Bogema D.R."/>
            <person name="Jenkins C."/>
        </authorList>
    </citation>
    <scope>NUCLEOTIDE SEQUENCE</scope>
    <source>
        <strain evidence="3">Goon Nure</strain>
    </source>
</reference>
<evidence type="ECO:0000313" key="4">
    <source>
        <dbReference type="Proteomes" id="UP000244811"/>
    </source>
</evidence>
<feature type="signal peptide" evidence="2">
    <location>
        <begin position="1"/>
        <end position="25"/>
    </location>
</feature>
<proteinExistence type="predicted"/>
<dbReference type="Pfam" id="PF04385">
    <property type="entry name" value="FAINT"/>
    <property type="match status" value="1"/>
</dbReference>